<evidence type="ECO:0000256" key="1">
    <source>
        <dbReference type="SAM" id="MobiDB-lite"/>
    </source>
</evidence>
<evidence type="ECO:0000313" key="3">
    <source>
        <dbReference type="Proteomes" id="UP000218231"/>
    </source>
</evidence>
<gene>
    <name evidence="2" type="ORF">WR25_12358</name>
</gene>
<sequence length="167" mass="17667">MVVGGAGQRHEDGGPTRRGQFRDRRGTGAGDDEVRPGQLLRHVGQIGGEFGRDLMLGILRAHRVDILDPRLMRHLQAAAEGDGQHGEAVGHHLAEDARPLAAAGDEDAEDAVLFQQRIGRSVVLYEVAIASTLPATTRLTRPRTAFCSWTAVGIFSANAASSAGNAG</sequence>
<reference evidence="2 3" key="1">
    <citation type="journal article" date="2017" name="Curr. Biol.">
        <title>Genome architecture and evolution of a unichromosomal asexual nematode.</title>
        <authorList>
            <person name="Fradin H."/>
            <person name="Zegar C."/>
            <person name="Gutwein M."/>
            <person name="Lucas J."/>
            <person name="Kovtun M."/>
            <person name="Corcoran D."/>
            <person name="Baugh L.R."/>
            <person name="Kiontke K."/>
            <person name="Gunsalus K."/>
            <person name="Fitch D.H."/>
            <person name="Piano F."/>
        </authorList>
    </citation>
    <scope>NUCLEOTIDE SEQUENCE [LARGE SCALE GENOMIC DNA]</scope>
    <source>
        <strain evidence="2">PF1309</strain>
    </source>
</reference>
<accession>A0A2A2M3T3</accession>
<comment type="caution">
    <text evidence="2">The sequence shown here is derived from an EMBL/GenBank/DDBJ whole genome shotgun (WGS) entry which is preliminary data.</text>
</comment>
<dbReference type="Proteomes" id="UP000218231">
    <property type="component" value="Unassembled WGS sequence"/>
</dbReference>
<keyword evidence="3" id="KW-1185">Reference proteome</keyword>
<evidence type="ECO:0000313" key="2">
    <source>
        <dbReference type="EMBL" id="PAV93191.1"/>
    </source>
</evidence>
<feature type="region of interest" description="Disordered" evidence="1">
    <location>
        <begin position="1"/>
        <end position="37"/>
    </location>
</feature>
<feature type="compositionally biased region" description="Basic and acidic residues" evidence="1">
    <location>
        <begin position="8"/>
        <end position="26"/>
    </location>
</feature>
<organism evidence="2 3">
    <name type="scientific">Diploscapter pachys</name>
    <dbReference type="NCBI Taxonomy" id="2018661"/>
    <lineage>
        <taxon>Eukaryota</taxon>
        <taxon>Metazoa</taxon>
        <taxon>Ecdysozoa</taxon>
        <taxon>Nematoda</taxon>
        <taxon>Chromadorea</taxon>
        <taxon>Rhabditida</taxon>
        <taxon>Rhabditina</taxon>
        <taxon>Rhabditomorpha</taxon>
        <taxon>Rhabditoidea</taxon>
        <taxon>Rhabditidae</taxon>
        <taxon>Diploscapter</taxon>
    </lineage>
</organism>
<proteinExistence type="predicted"/>
<name>A0A2A2M3T3_9BILA</name>
<protein>
    <submittedName>
        <fullName evidence="2">Uncharacterized protein</fullName>
    </submittedName>
</protein>
<dbReference type="EMBL" id="LIAE01005635">
    <property type="protein sequence ID" value="PAV93191.1"/>
    <property type="molecule type" value="Genomic_DNA"/>
</dbReference>
<dbReference type="AlphaFoldDB" id="A0A2A2M3T3"/>